<feature type="domain" description="Reverse transcriptase/retrotransposon-derived protein RNase H-like" evidence="1">
    <location>
        <begin position="7"/>
        <end position="53"/>
    </location>
</feature>
<evidence type="ECO:0000313" key="3">
    <source>
        <dbReference type="Proteomes" id="UP001159363"/>
    </source>
</evidence>
<dbReference type="InterPro" id="IPR043502">
    <property type="entry name" value="DNA/RNA_pol_sf"/>
</dbReference>
<dbReference type="EMBL" id="JARBHB010000004">
    <property type="protein sequence ID" value="KAJ8884991.1"/>
    <property type="molecule type" value="Genomic_DNA"/>
</dbReference>
<dbReference type="InterPro" id="IPR041577">
    <property type="entry name" value="RT_RNaseH_2"/>
</dbReference>
<dbReference type="Proteomes" id="UP001159363">
    <property type="component" value="Chromosome X"/>
</dbReference>
<proteinExistence type="predicted"/>
<name>A0ABQ9HLL6_9NEOP</name>
<evidence type="ECO:0000259" key="1">
    <source>
        <dbReference type="Pfam" id="PF17919"/>
    </source>
</evidence>
<gene>
    <name evidence="2" type="ORF">PR048_011187</name>
</gene>
<keyword evidence="3" id="KW-1185">Reference proteome</keyword>
<dbReference type="SUPFAM" id="SSF56672">
    <property type="entry name" value="DNA/RNA polymerases"/>
    <property type="match status" value="1"/>
</dbReference>
<evidence type="ECO:0000313" key="2">
    <source>
        <dbReference type="EMBL" id="KAJ8884991.1"/>
    </source>
</evidence>
<organism evidence="2 3">
    <name type="scientific">Dryococelus australis</name>
    <dbReference type="NCBI Taxonomy" id="614101"/>
    <lineage>
        <taxon>Eukaryota</taxon>
        <taxon>Metazoa</taxon>
        <taxon>Ecdysozoa</taxon>
        <taxon>Arthropoda</taxon>
        <taxon>Hexapoda</taxon>
        <taxon>Insecta</taxon>
        <taxon>Pterygota</taxon>
        <taxon>Neoptera</taxon>
        <taxon>Polyneoptera</taxon>
        <taxon>Phasmatodea</taxon>
        <taxon>Verophasmatodea</taxon>
        <taxon>Anareolatae</taxon>
        <taxon>Phasmatidae</taxon>
        <taxon>Eurycanthinae</taxon>
        <taxon>Dryococelus</taxon>
    </lineage>
</organism>
<protein>
    <recommendedName>
        <fullName evidence="1">Reverse transcriptase/retrotransposon-derived protein RNase H-like domain-containing protein</fullName>
    </recommendedName>
</protein>
<accession>A0ABQ9HLL6</accession>
<sequence length="68" mass="7360">MACTTKQKHLEALQMVKDILTCHQVLAHYNPDLPLVVTANASPEEVGAVLVHIIAVAQPGKTREMTIA</sequence>
<reference evidence="2 3" key="1">
    <citation type="submission" date="2023-02" db="EMBL/GenBank/DDBJ databases">
        <title>LHISI_Scaffold_Assembly.</title>
        <authorList>
            <person name="Stuart O.P."/>
            <person name="Cleave R."/>
            <person name="Magrath M.J.L."/>
            <person name="Mikheyev A.S."/>
        </authorList>
    </citation>
    <scope>NUCLEOTIDE SEQUENCE [LARGE SCALE GENOMIC DNA]</scope>
    <source>
        <strain evidence="2">Daus_M_001</strain>
        <tissue evidence="2">Leg muscle</tissue>
    </source>
</reference>
<comment type="caution">
    <text evidence="2">The sequence shown here is derived from an EMBL/GenBank/DDBJ whole genome shotgun (WGS) entry which is preliminary data.</text>
</comment>
<dbReference type="Pfam" id="PF17919">
    <property type="entry name" value="RT_RNaseH_2"/>
    <property type="match status" value="1"/>
</dbReference>